<keyword evidence="3" id="KW-1185">Reference proteome</keyword>
<feature type="region of interest" description="Disordered" evidence="1">
    <location>
        <begin position="84"/>
        <end position="141"/>
    </location>
</feature>
<organism evidence="2 3">
    <name type="scientific">Puccinia graminis f. sp. tritici</name>
    <dbReference type="NCBI Taxonomy" id="56615"/>
    <lineage>
        <taxon>Eukaryota</taxon>
        <taxon>Fungi</taxon>
        <taxon>Dikarya</taxon>
        <taxon>Basidiomycota</taxon>
        <taxon>Pucciniomycotina</taxon>
        <taxon>Pucciniomycetes</taxon>
        <taxon>Pucciniales</taxon>
        <taxon>Pucciniaceae</taxon>
        <taxon>Puccinia</taxon>
    </lineage>
</organism>
<reference evidence="2 3" key="1">
    <citation type="submission" date="2019-05" db="EMBL/GenBank/DDBJ databases">
        <title>Emergence of the Ug99 lineage of the wheat stem rust pathogen through somatic hybridization.</title>
        <authorList>
            <person name="Li F."/>
            <person name="Upadhyaya N.M."/>
            <person name="Sperschneider J."/>
            <person name="Matny O."/>
            <person name="Nguyen-Phuc H."/>
            <person name="Mago R."/>
            <person name="Raley C."/>
            <person name="Miller M.E."/>
            <person name="Silverstein K.A.T."/>
            <person name="Henningsen E."/>
            <person name="Hirsch C.D."/>
            <person name="Visser B."/>
            <person name="Pretorius Z.A."/>
            <person name="Steffenson B.J."/>
            <person name="Schwessinger B."/>
            <person name="Dodds P.N."/>
            <person name="Figueroa M."/>
        </authorList>
    </citation>
    <scope>NUCLEOTIDE SEQUENCE [LARGE SCALE GENOMIC DNA]</scope>
    <source>
        <strain evidence="2">21-0</strain>
    </source>
</reference>
<proteinExistence type="predicted"/>
<comment type="caution">
    <text evidence="2">The sequence shown here is derived from an EMBL/GenBank/DDBJ whole genome shotgun (WGS) entry which is preliminary data.</text>
</comment>
<evidence type="ECO:0000256" key="1">
    <source>
        <dbReference type="SAM" id="MobiDB-lite"/>
    </source>
</evidence>
<name>A0A5B0MMW4_PUCGR</name>
<protein>
    <submittedName>
        <fullName evidence="2">Uncharacterized protein</fullName>
    </submittedName>
</protein>
<dbReference type="Proteomes" id="UP000324748">
    <property type="component" value="Unassembled WGS sequence"/>
</dbReference>
<evidence type="ECO:0000313" key="3">
    <source>
        <dbReference type="Proteomes" id="UP000324748"/>
    </source>
</evidence>
<dbReference type="EMBL" id="VSWC01000144">
    <property type="protein sequence ID" value="KAA1077349.1"/>
    <property type="molecule type" value="Genomic_DNA"/>
</dbReference>
<gene>
    <name evidence="2" type="ORF">PGT21_004147</name>
</gene>
<feature type="compositionally biased region" description="Polar residues" evidence="1">
    <location>
        <begin position="91"/>
        <end position="126"/>
    </location>
</feature>
<evidence type="ECO:0000313" key="2">
    <source>
        <dbReference type="EMBL" id="KAA1077349.1"/>
    </source>
</evidence>
<sequence length="141" mass="15173">MAWGKKKLWGYESLSRRLWISASNSDYGGIVNGHLASPQVLARSYVVVCTLRKFSMENSGRLSCAVRQPNNSDFKYKLLRLSLGPSEHEPNTSLSSENPKGNPTGISGSQPSAQCHASLTTQTSTAPHPRKRASAAVSGVA</sequence>
<accession>A0A5B0MMW4</accession>
<dbReference type="AlphaFoldDB" id="A0A5B0MMW4"/>